<dbReference type="STRING" id="137733.SAMN05421767_14413"/>
<name>A0A1H9NR37_9LACT</name>
<dbReference type="Gene3D" id="2.170.120.40">
    <property type="entry name" value="YbbR-like domain"/>
    <property type="match status" value="2"/>
</dbReference>
<dbReference type="PANTHER" id="PTHR37804:SF1">
    <property type="entry name" value="CDAA REGULATORY PROTEIN CDAR"/>
    <property type="match status" value="1"/>
</dbReference>
<reference evidence="2 3" key="1">
    <citation type="submission" date="2016-10" db="EMBL/GenBank/DDBJ databases">
        <authorList>
            <person name="de Groot N.N."/>
        </authorList>
    </citation>
    <scope>NUCLEOTIDE SEQUENCE [LARGE SCALE GENOMIC DNA]</scope>
    <source>
        <strain evidence="2 3">DSM 15827</strain>
    </source>
</reference>
<proteinExistence type="predicted"/>
<dbReference type="EMBL" id="FOGF01000044">
    <property type="protein sequence ID" value="SER38416.1"/>
    <property type="molecule type" value="Genomic_DNA"/>
</dbReference>
<dbReference type="OrthoDB" id="2139417at2"/>
<feature type="compositionally biased region" description="Low complexity" evidence="1">
    <location>
        <begin position="317"/>
        <end position="326"/>
    </location>
</feature>
<dbReference type="Proteomes" id="UP000198556">
    <property type="component" value="Unassembled WGS sequence"/>
</dbReference>
<keyword evidence="3" id="KW-1185">Reference proteome</keyword>
<dbReference type="Gene3D" id="2.170.120.30">
    <property type="match status" value="1"/>
</dbReference>
<dbReference type="InterPro" id="IPR053154">
    <property type="entry name" value="c-di-AMP_regulator"/>
</dbReference>
<gene>
    <name evidence="2" type="ORF">SAMN05421767_14413</name>
</gene>
<protein>
    <submittedName>
        <fullName evidence="2">YbbR domain-containing protein</fullName>
    </submittedName>
</protein>
<organism evidence="2 3">
    <name type="scientific">Granulicatella balaenopterae</name>
    <dbReference type="NCBI Taxonomy" id="137733"/>
    <lineage>
        <taxon>Bacteria</taxon>
        <taxon>Bacillati</taxon>
        <taxon>Bacillota</taxon>
        <taxon>Bacilli</taxon>
        <taxon>Lactobacillales</taxon>
        <taxon>Carnobacteriaceae</taxon>
        <taxon>Granulicatella</taxon>
    </lineage>
</organism>
<feature type="region of interest" description="Disordered" evidence="1">
    <location>
        <begin position="312"/>
        <end position="368"/>
    </location>
</feature>
<dbReference type="RefSeq" id="WP_089747665.1">
    <property type="nucleotide sequence ID" value="NZ_FOGF01000044.1"/>
</dbReference>
<evidence type="ECO:0000313" key="3">
    <source>
        <dbReference type="Proteomes" id="UP000198556"/>
    </source>
</evidence>
<dbReference type="InterPro" id="IPR012505">
    <property type="entry name" value="YbbR"/>
</dbReference>
<dbReference type="Pfam" id="PF07949">
    <property type="entry name" value="YbbR"/>
    <property type="match status" value="2"/>
</dbReference>
<accession>A0A1H9NR37</accession>
<dbReference type="PANTHER" id="PTHR37804">
    <property type="entry name" value="CDAA REGULATORY PROTEIN CDAR"/>
    <property type="match status" value="1"/>
</dbReference>
<dbReference type="AlphaFoldDB" id="A0A1H9NR37"/>
<evidence type="ECO:0000313" key="2">
    <source>
        <dbReference type="EMBL" id="SER38416.1"/>
    </source>
</evidence>
<feature type="compositionally biased region" description="Low complexity" evidence="1">
    <location>
        <begin position="341"/>
        <end position="351"/>
    </location>
</feature>
<evidence type="ECO:0000256" key="1">
    <source>
        <dbReference type="SAM" id="MobiDB-lite"/>
    </source>
</evidence>
<sequence>MINKIINKKWFLVISSFLIAIMLFAYARELKNPSQTSSVVNVSNSQLVSNVPVIVNMDQTTYTVSGLPETVTVRLEGNSTKVLLATTNNAFRVETPDLDQLGPGQHIITYKVTGLNEGVTATVTPAESEIVIEEKKTITKPVEIEVDSKALSDVYEQGDAESQPESVKVSGSESLINQVDRVVARVILTEQTKTDYMVTAPVEAIDASGTALDVKVEPETVEVHVPITAISKVVPIKIIQTGSATNDFQLKLSKTQVTLVANRQVLNSISYLPLTVDISQFTKSETRTIELAAPENIETVIPSQIDLIISVKDSESSSDTESSGAESSEEKQNTESEQESSENSSSNNQVVTEEEHTKKQIQSNQSNQ</sequence>